<feature type="transmembrane region" description="Helical" evidence="1">
    <location>
        <begin position="150"/>
        <end position="167"/>
    </location>
</feature>
<feature type="transmembrane region" description="Helical" evidence="1">
    <location>
        <begin position="37"/>
        <end position="56"/>
    </location>
</feature>
<sequence>MITFLPIGLLCWGAYTALWVVRAALRRWRLSWRRMIAHYAFFLYVLGFIDAALFPIPLHGVPSLPEIDATPWATLEHAFSLRTGMCKHFARSFAFALPLGAALPVLYTSMRRFSLVLVLSFFTASAIQIAGLLISARVGVPYRLFEVDDILFTCMGAACGFALWRFVRLGRSTFATLKWTADVEREEQELWNLDSKAKLP</sequence>
<evidence type="ECO:0000256" key="1">
    <source>
        <dbReference type="SAM" id="Phobius"/>
    </source>
</evidence>
<name>A0A1N7PPK2_9BACL</name>
<proteinExistence type="predicted"/>
<protein>
    <submittedName>
        <fullName evidence="3">Glycopeptide antibiotics resistance protein</fullName>
    </submittedName>
</protein>
<feature type="transmembrane region" description="Helical" evidence="1">
    <location>
        <begin position="6"/>
        <end position="25"/>
    </location>
</feature>
<organism evidence="3 4">
    <name type="scientific">Alicyclobacillus vulcanalis</name>
    <dbReference type="NCBI Taxonomy" id="252246"/>
    <lineage>
        <taxon>Bacteria</taxon>
        <taxon>Bacillati</taxon>
        <taxon>Bacillota</taxon>
        <taxon>Bacilli</taxon>
        <taxon>Bacillales</taxon>
        <taxon>Alicyclobacillaceae</taxon>
        <taxon>Alicyclobacillus</taxon>
    </lineage>
</organism>
<feature type="domain" description="VanZ-like" evidence="2">
    <location>
        <begin position="83"/>
        <end position="167"/>
    </location>
</feature>
<dbReference type="EMBL" id="FTOO01000015">
    <property type="protein sequence ID" value="SIT12417.1"/>
    <property type="molecule type" value="Genomic_DNA"/>
</dbReference>
<reference evidence="4" key="1">
    <citation type="submission" date="2017-01" db="EMBL/GenBank/DDBJ databases">
        <authorList>
            <person name="Varghese N."/>
            <person name="Submissions S."/>
        </authorList>
    </citation>
    <scope>NUCLEOTIDE SEQUENCE [LARGE SCALE GENOMIC DNA]</scope>
    <source>
        <strain evidence="4">DSM 16176</strain>
    </source>
</reference>
<keyword evidence="1" id="KW-0472">Membrane</keyword>
<dbReference type="OrthoDB" id="4822551at2"/>
<accession>A0A1N7PPK2</accession>
<keyword evidence="1" id="KW-1133">Transmembrane helix</keyword>
<feature type="transmembrane region" description="Helical" evidence="1">
    <location>
        <begin position="89"/>
        <end position="108"/>
    </location>
</feature>
<dbReference type="Pfam" id="PF04892">
    <property type="entry name" value="VanZ"/>
    <property type="match status" value="1"/>
</dbReference>
<evidence type="ECO:0000313" key="4">
    <source>
        <dbReference type="Proteomes" id="UP000186156"/>
    </source>
</evidence>
<dbReference type="AlphaFoldDB" id="A0A1N7PPK2"/>
<evidence type="ECO:0000313" key="3">
    <source>
        <dbReference type="EMBL" id="SIT12417.1"/>
    </source>
</evidence>
<dbReference type="Proteomes" id="UP000186156">
    <property type="component" value="Unassembled WGS sequence"/>
</dbReference>
<dbReference type="InterPro" id="IPR006976">
    <property type="entry name" value="VanZ-like"/>
</dbReference>
<keyword evidence="1" id="KW-0812">Transmembrane</keyword>
<feature type="transmembrane region" description="Helical" evidence="1">
    <location>
        <begin position="115"/>
        <end position="138"/>
    </location>
</feature>
<evidence type="ECO:0000259" key="2">
    <source>
        <dbReference type="Pfam" id="PF04892"/>
    </source>
</evidence>
<gene>
    <name evidence="3" type="ORF">SAMN05421799_11551</name>
</gene>
<dbReference type="STRING" id="252246.SAMN05421799_11551"/>
<keyword evidence="4" id="KW-1185">Reference proteome</keyword>
<dbReference type="RefSeq" id="WP_076349107.1">
    <property type="nucleotide sequence ID" value="NZ_FTOO01000015.1"/>
</dbReference>